<dbReference type="Proteomes" id="UP000184383">
    <property type="component" value="Unassembled WGS sequence"/>
</dbReference>
<dbReference type="InterPro" id="IPR011990">
    <property type="entry name" value="TPR-like_helical_dom_sf"/>
</dbReference>
<feature type="compositionally biased region" description="Basic and acidic residues" evidence="1">
    <location>
        <begin position="1145"/>
        <end position="1156"/>
    </location>
</feature>
<dbReference type="SUPFAM" id="SSF48452">
    <property type="entry name" value="TPR-like"/>
    <property type="match status" value="2"/>
</dbReference>
<feature type="region of interest" description="Disordered" evidence="1">
    <location>
        <begin position="1142"/>
        <end position="1174"/>
    </location>
</feature>
<name>A0A1L9S196_ASPWE</name>
<feature type="compositionally biased region" description="Polar residues" evidence="1">
    <location>
        <begin position="1164"/>
        <end position="1174"/>
    </location>
</feature>
<reference evidence="4" key="1">
    <citation type="journal article" date="2017" name="Genome Biol.">
        <title>Comparative genomics reveals high biological diversity and specific adaptations in the industrially and medically important fungal genus Aspergillus.</title>
        <authorList>
            <person name="de Vries R.P."/>
            <person name="Riley R."/>
            <person name="Wiebenga A."/>
            <person name="Aguilar-Osorio G."/>
            <person name="Amillis S."/>
            <person name="Uchima C.A."/>
            <person name="Anderluh G."/>
            <person name="Asadollahi M."/>
            <person name="Askin M."/>
            <person name="Barry K."/>
            <person name="Battaglia E."/>
            <person name="Bayram O."/>
            <person name="Benocci T."/>
            <person name="Braus-Stromeyer S.A."/>
            <person name="Caldana C."/>
            <person name="Canovas D."/>
            <person name="Cerqueira G.C."/>
            <person name="Chen F."/>
            <person name="Chen W."/>
            <person name="Choi C."/>
            <person name="Clum A."/>
            <person name="Dos Santos R.A."/>
            <person name="Damasio A.R."/>
            <person name="Diallinas G."/>
            <person name="Emri T."/>
            <person name="Fekete E."/>
            <person name="Flipphi M."/>
            <person name="Freyberg S."/>
            <person name="Gallo A."/>
            <person name="Gournas C."/>
            <person name="Habgood R."/>
            <person name="Hainaut M."/>
            <person name="Harispe M.L."/>
            <person name="Henrissat B."/>
            <person name="Hilden K.S."/>
            <person name="Hope R."/>
            <person name="Hossain A."/>
            <person name="Karabika E."/>
            <person name="Karaffa L."/>
            <person name="Karanyi Z."/>
            <person name="Krasevec N."/>
            <person name="Kuo A."/>
            <person name="Kusch H."/>
            <person name="LaButti K."/>
            <person name="Lagendijk E.L."/>
            <person name="Lapidus A."/>
            <person name="Levasseur A."/>
            <person name="Lindquist E."/>
            <person name="Lipzen A."/>
            <person name="Logrieco A.F."/>
            <person name="MacCabe A."/>
            <person name="Maekelae M.R."/>
            <person name="Malavazi I."/>
            <person name="Melin P."/>
            <person name="Meyer V."/>
            <person name="Mielnichuk N."/>
            <person name="Miskei M."/>
            <person name="Molnar A.P."/>
            <person name="Mule G."/>
            <person name="Ngan C.Y."/>
            <person name="Orejas M."/>
            <person name="Orosz E."/>
            <person name="Ouedraogo J.P."/>
            <person name="Overkamp K.M."/>
            <person name="Park H.-S."/>
            <person name="Perrone G."/>
            <person name="Piumi F."/>
            <person name="Punt P.J."/>
            <person name="Ram A.F."/>
            <person name="Ramon A."/>
            <person name="Rauscher S."/>
            <person name="Record E."/>
            <person name="Riano-Pachon D.M."/>
            <person name="Robert V."/>
            <person name="Roehrig J."/>
            <person name="Ruller R."/>
            <person name="Salamov A."/>
            <person name="Salih N.S."/>
            <person name="Samson R.A."/>
            <person name="Sandor E."/>
            <person name="Sanguinetti M."/>
            <person name="Schuetze T."/>
            <person name="Sepcic K."/>
            <person name="Shelest E."/>
            <person name="Sherlock G."/>
            <person name="Sophianopoulou V."/>
            <person name="Squina F.M."/>
            <person name="Sun H."/>
            <person name="Susca A."/>
            <person name="Todd R.B."/>
            <person name="Tsang A."/>
            <person name="Unkles S.E."/>
            <person name="van de Wiele N."/>
            <person name="van Rossen-Uffink D."/>
            <person name="Oliveira J.V."/>
            <person name="Vesth T.C."/>
            <person name="Visser J."/>
            <person name="Yu J.-H."/>
            <person name="Zhou M."/>
            <person name="Andersen M.R."/>
            <person name="Archer D.B."/>
            <person name="Baker S.E."/>
            <person name="Benoit I."/>
            <person name="Brakhage A.A."/>
            <person name="Braus G.H."/>
            <person name="Fischer R."/>
            <person name="Frisvad J.C."/>
            <person name="Goldman G.H."/>
            <person name="Houbraken J."/>
            <person name="Oakley B."/>
            <person name="Pocsi I."/>
            <person name="Scazzocchio C."/>
            <person name="Seiboth B."/>
            <person name="vanKuyk P.A."/>
            <person name="Wortman J."/>
            <person name="Dyer P.S."/>
            <person name="Grigoriev I.V."/>
        </authorList>
    </citation>
    <scope>NUCLEOTIDE SEQUENCE [LARGE SCALE GENOMIC DNA]</scope>
    <source>
        <strain evidence="4">DTO 134E9</strain>
    </source>
</reference>
<dbReference type="AlphaFoldDB" id="A0A1L9S196"/>
<evidence type="ECO:0000256" key="1">
    <source>
        <dbReference type="SAM" id="MobiDB-lite"/>
    </source>
</evidence>
<feature type="domain" description="NB-ARC" evidence="2">
    <location>
        <begin position="354"/>
        <end position="503"/>
    </location>
</feature>
<dbReference type="STRING" id="1073089.A0A1L9S196"/>
<evidence type="ECO:0000313" key="3">
    <source>
        <dbReference type="EMBL" id="OJJ40931.1"/>
    </source>
</evidence>
<dbReference type="GO" id="GO:0043531">
    <property type="term" value="F:ADP binding"/>
    <property type="evidence" value="ECO:0007669"/>
    <property type="project" value="InterPro"/>
</dbReference>
<sequence length="1174" mass="132677">MSSGLRTLYQPTVIKLYEEDDNTDRGVDIVAVHGVGEDSIIAWTDLDTRTLWLKDLLPESLPFARVLTFGYQSEPAFFRGRGFVEKIQGHATTLVAALESDRRLGNHEHRPIIFLCHGIGGIIVKQALAYSARQTSPHVGHLSSIFISTCAILFFGTPHSSRQTWDDDRRITEAIISRIKSKSQHHFSWLTDIDGLEVINAQFAPLIKKFRIFFFWEQRPTHAGGSAQFVVEQSCAAPIIDDTQHSGIDATHAGMIRFPGPESPGYRVVLSALMLYCREAPDIIAHRREAARDALARARAQEAFELMGVPLKIPDQRSLPQEPGIPKHVPNTYFDHRLQSNEQFFGRGDACGIIQNALFQPEASIGCHRIFVVHGMGGSGKTRLCSVFAQQNKHRYWGVFYVDATSVEIANQSFGRIAEQGGLQHTESAGRYFLSQSPHPWLLIIDNADRKDLEVQGFFPSGNRGHILITTRNPSLRKWGNAGHIALKGLKQEEALQLLLNRAGICKPWDTSTESAGQKVIRALGYLALAVTLAADAIYERACQLTGYLDFYDYHRRKRWQRQQEVDATRDDVLIYSAFDVSLEHIQMKTTTASKDAVELLSIVSFYHFDQIPVSIFSQAIINLHKAEAAKKPDGSASWWRHAVWKRYQSSHAPLPHFLQRSLEHPEPQCIEEALSELYRVSLISYDSNQNLTFSLHPLVHTWARDRIHPNDRAEWASIALNTLAHSLLLPSDPKSGSQAEFQKAIYSHLNENLKECPITITQFEGLFGKFQLIYATVFQPSALALFQEQIAMAVKYTHLYAVTGRFKEAVYYLSMVKNVLVQVVGYNNDKTVLVMFFLSKILWGLGRLEEAISIQKHVVEYRTRVLGPESRETLQAMDHLSNCYWLHGQYSEALHLQTVTTEQMKKSLGPQDKDTLGALDTLGTILGSWHRFQESREVHQKVLDAREAAKEANVLDVLTSKCNLAMAMMGLGLAEKARGILQDVFEQRKQHLGKEHPWTLWVLCYLAKAYIKLGRLTDAEDILIEGIAAARRGLGDDHLGVLLGRGALARVYARQGRLEEAEEISLDVFERVTFSRGPLHPDCVYAMWKLGQLFELQKNLPRALSWYNAAVERSSYRLTREHPLAQMAVRRVKVISEELDIEETPSHHSNEHDGHDENDESPRTGTLQSTRTW</sequence>
<keyword evidence="4" id="KW-1185">Reference proteome</keyword>
<dbReference type="VEuPathDB" id="FungiDB:ASPWEDRAFT_47645"/>
<dbReference type="PANTHER" id="PTHR46082">
    <property type="entry name" value="ATP/GTP-BINDING PROTEIN-RELATED"/>
    <property type="match status" value="1"/>
</dbReference>
<gene>
    <name evidence="3" type="ORF">ASPWEDRAFT_47645</name>
</gene>
<evidence type="ECO:0000259" key="2">
    <source>
        <dbReference type="Pfam" id="PF00931"/>
    </source>
</evidence>
<dbReference type="GeneID" id="63752841"/>
<dbReference type="RefSeq" id="XP_040694607.1">
    <property type="nucleotide sequence ID" value="XM_040836993.1"/>
</dbReference>
<organism evidence="3 4">
    <name type="scientific">Aspergillus wentii DTO 134E9</name>
    <dbReference type="NCBI Taxonomy" id="1073089"/>
    <lineage>
        <taxon>Eukaryota</taxon>
        <taxon>Fungi</taxon>
        <taxon>Dikarya</taxon>
        <taxon>Ascomycota</taxon>
        <taxon>Pezizomycotina</taxon>
        <taxon>Eurotiomycetes</taxon>
        <taxon>Eurotiomycetidae</taxon>
        <taxon>Eurotiales</taxon>
        <taxon>Aspergillaceae</taxon>
        <taxon>Aspergillus</taxon>
        <taxon>Aspergillus subgen. Cremei</taxon>
    </lineage>
</organism>
<evidence type="ECO:0000313" key="4">
    <source>
        <dbReference type="Proteomes" id="UP000184383"/>
    </source>
</evidence>
<protein>
    <recommendedName>
        <fullName evidence="2">NB-ARC domain-containing protein</fullName>
    </recommendedName>
</protein>
<dbReference type="Gene3D" id="1.25.40.10">
    <property type="entry name" value="Tetratricopeptide repeat domain"/>
    <property type="match status" value="2"/>
</dbReference>
<dbReference type="InterPro" id="IPR027417">
    <property type="entry name" value="P-loop_NTPase"/>
</dbReference>
<dbReference type="OrthoDB" id="5086500at2759"/>
<dbReference type="SUPFAM" id="SSF53474">
    <property type="entry name" value="alpha/beta-Hydrolases"/>
    <property type="match status" value="1"/>
</dbReference>
<dbReference type="InterPro" id="IPR053137">
    <property type="entry name" value="NLR-like"/>
</dbReference>
<proteinExistence type="predicted"/>
<dbReference type="InterPro" id="IPR029058">
    <property type="entry name" value="AB_hydrolase_fold"/>
</dbReference>
<dbReference type="EMBL" id="KV878209">
    <property type="protein sequence ID" value="OJJ40931.1"/>
    <property type="molecule type" value="Genomic_DNA"/>
</dbReference>
<dbReference type="PANTHER" id="PTHR46082:SF6">
    <property type="entry name" value="AAA+ ATPASE DOMAIN-CONTAINING PROTEIN-RELATED"/>
    <property type="match status" value="1"/>
</dbReference>
<dbReference type="Pfam" id="PF00931">
    <property type="entry name" value="NB-ARC"/>
    <property type="match status" value="1"/>
</dbReference>
<dbReference type="SUPFAM" id="SSF52540">
    <property type="entry name" value="P-loop containing nucleoside triphosphate hydrolases"/>
    <property type="match status" value="1"/>
</dbReference>
<accession>A0A1L9S196</accession>
<dbReference type="InterPro" id="IPR002182">
    <property type="entry name" value="NB-ARC"/>
</dbReference>
<dbReference type="Gene3D" id="3.40.50.300">
    <property type="entry name" value="P-loop containing nucleotide triphosphate hydrolases"/>
    <property type="match status" value="1"/>
</dbReference>
<dbReference type="Pfam" id="PF13424">
    <property type="entry name" value="TPR_12"/>
    <property type="match status" value="3"/>
</dbReference>